<dbReference type="EMBL" id="DXAW01000067">
    <property type="protein sequence ID" value="HIZ85529.1"/>
    <property type="molecule type" value="Genomic_DNA"/>
</dbReference>
<proteinExistence type="predicted"/>
<feature type="domain" description="BACON" evidence="1">
    <location>
        <begin position="59"/>
        <end position="100"/>
    </location>
</feature>
<comment type="caution">
    <text evidence="2">The sequence shown here is derived from an EMBL/GenBank/DDBJ whole genome shotgun (WGS) entry which is preliminary data.</text>
</comment>
<dbReference type="SUPFAM" id="SSF52047">
    <property type="entry name" value="RNI-like"/>
    <property type="match status" value="1"/>
</dbReference>
<reference evidence="2" key="1">
    <citation type="journal article" date="2021" name="PeerJ">
        <title>Extensive microbial diversity within the chicken gut microbiome revealed by metagenomics and culture.</title>
        <authorList>
            <person name="Gilroy R."/>
            <person name="Ravi A."/>
            <person name="Getino M."/>
            <person name="Pursley I."/>
            <person name="Horton D.L."/>
            <person name="Alikhan N.F."/>
            <person name="Baker D."/>
            <person name="Gharbi K."/>
            <person name="Hall N."/>
            <person name="Watson M."/>
            <person name="Adriaenssens E.M."/>
            <person name="Foster-Nyarko E."/>
            <person name="Jarju S."/>
            <person name="Secka A."/>
            <person name="Antonio M."/>
            <person name="Oren A."/>
            <person name="Chaudhuri R.R."/>
            <person name="La Ragione R."/>
            <person name="Hildebrand F."/>
            <person name="Pallen M.J."/>
        </authorList>
    </citation>
    <scope>NUCLEOTIDE SEQUENCE</scope>
    <source>
        <strain evidence="2">Gambia16-554</strain>
    </source>
</reference>
<dbReference type="Proteomes" id="UP000824115">
    <property type="component" value="Unassembled WGS sequence"/>
</dbReference>
<dbReference type="Gene3D" id="3.80.10.10">
    <property type="entry name" value="Ribonuclease Inhibitor"/>
    <property type="match status" value="1"/>
</dbReference>
<dbReference type="InterPro" id="IPR024361">
    <property type="entry name" value="BACON"/>
</dbReference>
<feature type="domain" description="BACON" evidence="1">
    <location>
        <begin position="503"/>
        <end position="558"/>
    </location>
</feature>
<feature type="domain" description="BACON" evidence="1">
    <location>
        <begin position="147"/>
        <end position="204"/>
    </location>
</feature>
<sequence length="878" mass="97100">MKSRLFLTIALMLVGLLSCNRKEETIAYSISLDIDNASFESDPFEMSVNIYSNGKWILTSEDDDSWCEASAYKGTGDAEITFKAEPNMDTTDRSIRYQIYVLQNEDEPAELLITQRAHIYSISVNHQTLSFNADGGRKDMVVSSSDEWTLEVEDDWCTPSVSSGNDGDTVTFSVNEYFETDEDRTTTAVFSCGNKKSQVKIKQASVTHAIAIIPEDLAFGADGGEKKVAVSSSGKWTLEVEDDWCTPSVSSGNDGDTVIFSVDEYIGGEKSRITYATFLCGKDKEAILTIIQAHGEHFVSITPDELTFDANGGGKDIVVSSSGKWTLEVEDSWCRPSVTSGDDGDTVTFSVNEYKKTDKNRSTIATFSCCGYTKKADITQAAKKICSISVEPEELIFYTNRTNIEVAVTSSDKWTLEVGDFSRFRPSIIRGQEGETTVLFSIHSFSSAQEESYAKFTCGDITKTITLIWFPYPEEKIVFDHSEIPVSYHEQDAVLSFTAYLDWSLSEFPEWCSADMTCGPAGKYEVTLHFDANYEQEERFAEIIASCGDKQTKIILRQSVSEDPFVDVGSSLLEKIVRYVDINGDGLISKSEAEAIEHMSFAISNSDQGDYSFDVFPNLRSLNITGNRAEFQAEYAATFDFSHHPNIQYVRISSTLGSYQSIKIPYIKLDHCDNLISVIIQDDSKEYFPEYYEYTKIGCIDVSGCRSLKSLIFSSGEEQSSQIKTIACDSIKANGCTSLQFISFKEPDYFDPLYPPDPPAADIAYVDVGGCASLTHLLLEGELENINAEGCTSLTHLLLNGELGNINVEGCTSLTNLRARVPVLDISTNRALKNLSCEDGLLAHLDISNNTKLEILECSGNSLSSLDISNNTALVTLR</sequence>
<feature type="domain" description="BACON" evidence="1">
    <location>
        <begin position="236"/>
        <end position="293"/>
    </location>
</feature>
<gene>
    <name evidence="2" type="ORF">IAC04_03465</name>
</gene>
<name>A0A9D2GQR1_9BACT</name>
<dbReference type="PROSITE" id="PS51257">
    <property type="entry name" value="PROKAR_LIPOPROTEIN"/>
    <property type="match status" value="1"/>
</dbReference>
<dbReference type="InterPro" id="IPR013783">
    <property type="entry name" value="Ig-like_fold"/>
</dbReference>
<dbReference type="Gene3D" id="2.60.40.10">
    <property type="entry name" value="Immunoglobulins"/>
    <property type="match status" value="5"/>
</dbReference>
<feature type="domain" description="BACON" evidence="1">
    <location>
        <begin position="325"/>
        <end position="381"/>
    </location>
</feature>
<evidence type="ECO:0000313" key="3">
    <source>
        <dbReference type="Proteomes" id="UP000824115"/>
    </source>
</evidence>
<accession>A0A9D2GQR1</accession>
<protein>
    <recommendedName>
        <fullName evidence="1">BACON domain-containing protein</fullName>
    </recommendedName>
</protein>
<dbReference type="CDD" id="cd14948">
    <property type="entry name" value="BACON"/>
    <property type="match status" value="5"/>
</dbReference>
<dbReference type="InterPro" id="IPR032675">
    <property type="entry name" value="LRR_dom_sf"/>
</dbReference>
<reference evidence="2" key="2">
    <citation type="submission" date="2021-04" db="EMBL/GenBank/DDBJ databases">
        <authorList>
            <person name="Gilroy R."/>
        </authorList>
    </citation>
    <scope>NUCLEOTIDE SEQUENCE</scope>
    <source>
        <strain evidence="2">Gambia16-554</strain>
    </source>
</reference>
<evidence type="ECO:0000259" key="1">
    <source>
        <dbReference type="Pfam" id="PF13004"/>
    </source>
</evidence>
<evidence type="ECO:0000313" key="2">
    <source>
        <dbReference type="EMBL" id="HIZ85529.1"/>
    </source>
</evidence>
<feature type="non-terminal residue" evidence="2">
    <location>
        <position position="878"/>
    </location>
</feature>
<dbReference type="Pfam" id="PF13004">
    <property type="entry name" value="BACON"/>
    <property type="match status" value="5"/>
</dbReference>
<organism evidence="2 3">
    <name type="scientific">Candidatus Coprenecus stercoravium</name>
    <dbReference type="NCBI Taxonomy" id="2840735"/>
    <lineage>
        <taxon>Bacteria</taxon>
        <taxon>Pseudomonadati</taxon>
        <taxon>Bacteroidota</taxon>
        <taxon>Bacteroidia</taxon>
        <taxon>Bacteroidales</taxon>
        <taxon>Rikenellaceae</taxon>
        <taxon>Rikenellaceae incertae sedis</taxon>
        <taxon>Candidatus Coprenecus</taxon>
    </lineage>
</organism>
<dbReference type="AlphaFoldDB" id="A0A9D2GQR1"/>